<keyword evidence="1" id="KW-1133">Transmembrane helix</keyword>
<feature type="transmembrane region" description="Helical" evidence="1">
    <location>
        <begin position="154"/>
        <end position="173"/>
    </location>
</feature>
<feature type="transmembrane region" description="Helical" evidence="1">
    <location>
        <begin position="366"/>
        <end position="385"/>
    </location>
</feature>
<organism evidence="2 3">
    <name type="scientific">Exiguobacterium mexicanum</name>
    <dbReference type="NCBI Taxonomy" id="340146"/>
    <lineage>
        <taxon>Bacteria</taxon>
        <taxon>Bacillati</taxon>
        <taxon>Bacillota</taxon>
        <taxon>Bacilli</taxon>
        <taxon>Bacillales</taxon>
        <taxon>Bacillales Family XII. Incertae Sedis</taxon>
        <taxon>Exiguobacterium</taxon>
    </lineage>
</organism>
<feature type="transmembrane region" description="Helical" evidence="1">
    <location>
        <begin position="459"/>
        <end position="480"/>
    </location>
</feature>
<feature type="transmembrane region" description="Helical" evidence="1">
    <location>
        <begin position="125"/>
        <end position="142"/>
    </location>
</feature>
<accession>A0ABT7MJG1</accession>
<name>A0ABT7MJG1_9BACL</name>
<feature type="transmembrane region" description="Helical" evidence="1">
    <location>
        <begin position="245"/>
        <end position="265"/>
    </location>
</feature>
<feature type="transmembrane region" description="Helical" evidence="1">
    <location>
        <begin position="406"/>
        <end position="428"/>
    </location>
</feature>
<reference evidence="2 3" key="1">
    <citation type="submission" date="2023-06" db="EMBL/GenBank/DDBJ databases">
        <title>Influencing factors and mechanism of Cr(VI) reduction by facultative anaerobic Exiguobacterium sp. PY14.</title>
        <authorList>
            <person name="Zou L."/>
        </authorList>
    </citation>
    <scope>NUCLEOTIDE SEQUENCE [LARGE SCALE GENOMIC DNA]</scope>
    <source>
        <strain evidence="2 3">PY14</strain>
    </source>
</reference>
<feature type="transmembrane region" description="Helical" evidence="1">
    <location>
        <begin position="42"/>
        <end position="62"/>
    </location>
</feature>
<evidence type="ECO:0000313" key="3">
    <source>
        <dbReference type="Proteomes" id="UP001230807"/>
    </source>
</evidence>
<feature type="transmembrane region" description="Helical" evidence="1">
    <location>
        <begin position="194"/>
        <end position="214"/>
    </location>
</feature>
<feature type="transmembrane region" description="Helical" evidence="1">
    <location>
        <begin position="220"/>
        <end position="238"/>
    </location>
</feature>
<feature type="transmembrane region" description="Helical" evidence="1">
    <location>
        <begin position="340"/>
        <end position="360"/>
    </location>
</feature>
<feature type="transmembrane region" description="Helical" evidence="1">
    <location>
        <begin position="277"/>
        <end position="300"/>
    </location>
</feature>
<feature type="transmembrane region" description="Helical" evidence="1">
    <location>
        <begin position="12"/>
        <end position="30"/>
    </location>
</feature>
<proteinExistence type="predicted"/>
<dbReference type="RefSeq" id="WP_286038144.1">
    <property type="nucleotide sequence ID" value="NZ_CP183077.1"/>
</dbReference>
<evidence type="ECO:0000313" key="2">
    <source>
        <dbReference type="EMBL" id="MDL5375551.1"/>
    </source>
</evidence>
<dbReference type="EMBL" id="JASWER010000001">
    <property type="protein sequence ID" value="MDL5375551.1"/>
    <property type="molecule type" value="Genomic_DNA"/>
</dbReference>
<keyword evidence="1" id="KW-0812">Transmembrane</keyword>
<comment type="caution">
    <text evidence="2">The sequence shown here is derived from an EMBL/GenBank/DDBJ whole genome shotgun (WGS) entry which is preliminary data.</text>
</comment>
<sequence>MEIVQQLSQVQLLNQFWLLMAFVIPMVILSRMVVAGSRFSPILVIVIFGLGLGFAMVEMGIATPGLPEFPLVDFMSRTTIIALVVSFFVGGQELRKILSKQELDMKDIVVPSKEEMFLGTGRTQFIFILRSFFLLVGLEGFFRMMIQPGAAEGIMFYYPILALIGLAASFLLIDHKAQIDDKKVYMRKGVIETVLMLVILFVSYGIAMAVQPIIALPQIFFAMLLSSALGAIFHNWTYGPTVRALLFAGIPVVLAANFMVGGSRIGDAFAIEGMNSILVYGFFGQLFWMFGGIALLMWFARTGHIRNLAPGMAGSLSHSGLTGACTAGDFGQVAAKRAPIMINIPFFGHIFVFSILAVSADNGALWIWPTAIIVLVGLTLTALSLKNLRGANGEDFKEVKALMQFSFGWQMMAVFGGLVILSFSTIAFDYTTMAQSSAISHFGLFAAVQGGMFGTEASLLIPLIFSMPFLVHPIVFYMFGKALDNNGEMPRVPVYAMALIGVVGVSFAILGV</sequence>
<keyword evidence="1" id="KW-0472">Membrane</keyword>
<gene>
    <name evidence="2" type="ORF">QR695_00880</name>
</gene>
<evidence type="ECO:0008006" key="4">
    <source>
        <dbReference type="Google" id="ProtNLM"/>
    </source>
</evidence>
<feature type="transmembrane region" description="Helical" evidence="1">
    <location>
        <begin position="74"/>
        <end position="91"/>
    </location>
</feature>
<feature type="transmembrane region" description="Helical" evidence="1">
    <location>
        <begin position="492"/>
        <end position="510"/>
    </location>
</feature>
<dbReference type="Proteomes" id="UP001230807">
    <property type="component" value="Unassembled WGS sequence"/>
</dbReference>
<evidence type="ECO:0000256" key="1">
    <source>
        <dbReference type="SAM" id="Phobius"/>
    </source>
</evidence>
<protein>
    <recommendedName>
        <fullName evidence="4">Citrate transporter</fullName>
    </recommendedName>
</protein>
<keyword evidence="3" id="KW-1185">Reference proteome</keyword>